<proteinExistence type="predicted"/>
<dbReference type="GO" id="GO:0016757">
    <property type="term" value="F:glycosyltransferase activity"/>
    <property type="evidence" value="ECO:0007669"/>
    <property type="project" value="TreeGrafter"/>
</dbReference>
<evidence type="ECO:0000256" key="3">
    <source>
        <dbReference type="ARBA" id="ARBA00023295"/>
    </source>
</evidence>
<evidence type="ECO:0000256" key="1">
    <source>
        <dbReference type="ARBA" id="ARBA00022729"/>
    </source>
</evidence>
<feature type="non-terminal residue" evidence="5">
    <location>
        <position position="304"/>
    </location>
</feature>
<evidence type="ECO:0000313" key="5">
    <source>
        <dbReference type="EMBL" id="ORY88625.1"/>
    </source>
</evidence>
<gene>
    <name evidence="5" type="ORF">BCR35DRAFT_256599</name>
</gene>
<dbReference type="OrthoDB" id="4781at2759"/>
<dbReference type="GO" id="GO:0009277">
    <property type="term" value="C:fungal-type cell wall"/>
    <property type="evidence" value="ECO:0007669"/>
    <property type="project" value="TreeGrafter"/>
</dbReference>
<keyword evidence="1" id="KW-0732">Signal</keyword>
<dbReference type="InterPro" id="IPR013320">
    <property type="entry name" value="ConA-like_dom_sf"/>
</dbReference>
<comment type="caution">
    <text evidence="5">The sequence shown here is derived from an EMBL/GenBank/DDBJ whole genome shotgun (WGS) entry which is preliminary data.</text>
</comment>
<dbReference type="EMBL" id="MCGR01000009">
    <property type="protein sequence ID" value="ORY88625.1"/>
    <property type="molecule type" value="Genomic_DNA"/>
</dbReference>
<dbReference type="InParanoid" id="A0A1Y2FX72"/>
<name>A0A1Y2FX72_9BASI</name>
<sequence length="304" mass="32273">EGVACTSDSLCPESAPCCSEAGFCGTGRNCLAGCDPLASFKPAACAPIPACVDSEFNFTSTDRILSDGTTWNGDGVNYDWIVDSRALGFFPCSSALLTLLSLTGGSNETDVIDDDQLLLTVSEHGNGTALSSTHSILYGNISAKIKSSPELGLVTSFILLSGTKDEIDWEFTNNLTSAGSAYFYQGDVGDYSAAQELSIANRSEDFHEYGINWTPDCITWTLDGVALRNVTKESTLDASTGTYHYPQTPSRIQLLIWPAGVEGAAQGTIDWAGGLVNFSSPAYNETGYFASYVESVSVTCYDSS</sequence>
<keyword evidence="5" id="KW-0430">Lectin</keyword>
<dbReference type="PROSITE" id="PS51762">
    <property type="entry name" value="GH16_2"/>
    <property type="match status" value="1"/>
</dbReference>
<dbReference type="PANTHER" id="PTHR10963:SF22">
    <property type="entry name" value="GLYCOSIDASE CRH2-RELATED"/>
    <property type="match status" value="1"/>
</dbReference>
<evidence type="ECO:0000256" key="2">
    <source>
        <dbReference type="ARBA" id="ARBA00022801"/>
    </source>
</evidence>
<dbReference type="GO" id="GO:0004553">
    <property type="term" value="F:hydrolase activity, hydrolyzing O-glycosyl compounds"/>
    <property type="evidence" value="ECO:0007669"/>
    <property type="project" value="InterPro"/>
</dbReference>
<keyword evidence="6" id="KW-1185">Reference proteome</keyword>
<dbReference type="GO" id="GO:0031505">
    <property type="term" value="P:fungal-type cell wall organization"/>
    <property type="evidence" value="ECO:0007669"/>
    <property type="project" value="TreeGrafter"/>
</dbReference>
<dbReference type="AlphaFoldDB" id="A0A1Y2FX72"/>
<dbReference type="SUPFAM" id="SSF49899">
    <property type="entry name" value="Concanavalin A-like lectins/glucanases"/>
    <property type="match status" value="1"/>
</dbReference>
<dbReference type="STRING" id="106004.A0A1Y2FX72"/>
<keyword evidence="3" id="KW-0326">Glycosidase</keyword>
<dbReference type="Gene3D" id="2.60.120.200">
    <property type="match status" value="1"/>
</dbReference>
<dbReference type="Proteomes" id="UP000193467">
    <property type="component" value="Unassembled WGS sequence"/>
</dbReference>
<dbReference type="Pfam" id="PF00722">
    <property type="entry name" value="Glyco_hydro_16"/>
    <property type="match status" value="1"/>
</dbReference>
<dbReference type="PANTHER" id="PTHR10963">
    <property type="entry name" value="GLYCOSYL HYDROLASE-RELATED"/>
    <property type="match status" value="1"/>
</dbReference>
<evidence type="ECO:0000259" key="4">
    <source>
        <dbReference type="PROSITE" id="PS51762"/>
    </source>
</evidence>
<accession>A0A1Y2FX72</accession>
<dbReference type="GO" id="GO:0030246">
    <property type="term" value="F:carbohydrate binding"/>
    <property type="evidence" value="ECO:0007669"/>
    <property type="project" value="UniProtKB-KW"/>
</dbReference>
<dbReference type="GO" id="GO:0005975">
    <property type="term" value="P:carbohydrate metabolic process"/>
    <property type="evidence" value="ECO:0007669"/>
    <property type="project" value="InterPro"/>
</dbReference>
<feature type="domain" description="GH16" evidence="4">
    <location>
        <begin position="52"/>
        <end position="280"/>
    </location>
</feature>
<evidence type="ECO:0000313" key="6">
    <source>
        <dbReference type="Proteomes" id="UP000193467"/>
    </source>
</evidence>
<dbReference type="InterPro" id="IPR000757">
    <property type="entry name" value="Beta-glucanase-like"/>
</dbReference>
<dbReference type="InterPro" id="IPR050546">
    <property type="entry name" value="Glycosyl_Hydrlase_16"/>
</dbReference>
<feature type="non-terminal residue" evidence="5">
    <location>
        <position position="1"/>
    </location>
</feature>
<reference evidence="5 6" key="1">
    <citation type="submission" date="2016-07" db="EMBL/GenBank/DDBJ databases">
        <title>Pervasive Adenine N6-methylation of Active Genes in Fungi.</title>
        <authorList>
            <consortium name="DOE Joint Genome Institute"/>
            <person name="Mondo S.J."/>
            <person name="Dannebaum R.O."/>
            <person name="Kuo R.C."/>
            <person name="Labutti K."/>
            <person name="Haridas S."/>
            <person name="Kuo A."/>
            <person name="Salamov A."/>
            <person name="Ahrendt S.R."/>
            <person name="Lipzen A."/>
            <person name="Sullivan W."/>
            <person name="Andreopoulos W.B."/>
            <person name="Clum A."/>
            <person name="Lindquist E."/>
            <person name="Daum C."/>
            <person name="Ramamoorthy G.K."/>
            <person name="Gryganskyi A."/>
            <person name="Culley D."/>
            <person name="Magnuson J.K."/>
            <person name="James T.Y."/>
            <person name="O'Malley M.A."/>
            <person name="Stajich J.E."/>
            <person name="Spatafora J.W."/>
            <person name="Visel A."/>
            <person name="Grigoriev I.V."/>
        </authorList>
    </citation>
    <scope>NUCLEOTIDE SEQUENCE [LARGE SCALE GENOMIC DNA]</scope>
    <source>
        <strain evidence="5 6">62-1032</strain>
    </source>
</reference>
<organism evidence="5 6">
    <name type="scientific">Leucosporidium creatinivorum</name>
    <dbReference type="NCBI Taxonomy" id="106004"/>
    <lineage>
        <taxon>Eukaryota</taxon>
        <taxon>Fungi</taxon>
        <taxon>Dikarya</taxon>
        <taxon>Basidiomycota</taxon>
        <taxon>Pucciniomycotina</taxon>
        <taxon>Microbotryomycetes</taxon>
        <taxon>Leucosporidiales</taxon>
        <taxon>Leucosporidium</taxon>
    </lineage>
</organism>
<protein>
    <submittedName>
        <fullName evidence="5">Concanavalin A-like lectin/glucanase domain-containing protein</fullName>
    </submittedName>
</protein>
<keyword evidence="2" id="KW-0378">Hydrolase</keyword>